<dbReference type="AlphaFoldDB" id="A0A699H308"/>
<dbReference type="Pfam" id="PF24626">
    <property type="entry name" value="SH3_Tf2-1"/>
    <property type="match status" value="1"/>
</dbReference>
<dbReference type="Gene3D" id="1.10.340.70">
    <property type="match status" value="1"/>
</dbReference>
<organism evidence="3">
    <name type="scientific">Tanacetum cinerariifolium</name>
    <name type="common">Dalmatian daisy</name>
    <name type="synonym">Chrysanthemum cinerariifolium</name>
    <dbReference type="NCBI Taxonomy" id="118510"/>
    <lineage>
        <taxon>Eukaryota</taxon>
        <taxon>Viridiplantae</taxon>
        <taxon>Streptophyta</taxon>
        <taxon>Embryophyta</taxon>
        <taxon>Tracheophyta</taxon>
        <taxon>Spermatophyta</taxon>
        <taxon>Magnoliopsida</taxon>
        <taxon>eudicotyledons</taxon>
        <taxon>Gunneridae</taxon>
        <taxon>Pentapetalae</taxon>
        <taxon>asterids</taxon>
        <taxon>campanulids</taxon>
        <taxon>Asterales</taxon>
        <taxon>Asteraceae</taxon>
        <taxon>Asteroideae</taxon>
        <taxon>Anthemideae</taxon>
        <taxon>Anthemidinae</taxon>
        <taxon>Tanacetum</taxon>
    </lineage>
</organism>
<dbReference type="InterPro" id="IPR036397">
    <property type="entry name" value="RNaseH_sf"/>
</dbReference>
<dbReference type="Pfam" id="PF17921">
    <property type="entry name" value="Integrase_H2C2"/>
    <property type="match status" value="1"/>
</dbReference>
<evidence type="ECO:0000259" key="2">
    <source>
        <dbReference type="Pfam" id="PF24626"/>
    </source>
</evidence>
<dbReference type="PANTHER" id="PTHR45835">
    <property type="entry name" value="YALI0A06105P"/>
    <property type="match status" value="1"/>
</dbReference>
<reference evidence="3" key="1">
    <citation type="journal article" date="2019" name="Sci. Rep.">
        <title>Draft genome of Tanacetum cinerariifolium, the natural source of mosquito coil.</title>
        <authorList>
            <person name="Yamashiro T."/>
            <person name="Shiraishi A."/>
            <person name="Satake H."/>
            <person name="Nakayama K."/>
        </authorList>
    </citation>
    <scope>NUCLEOTIDE SEQUENCE</scope>
</reference>
<gene>
    <name evidence="3" type="ORF">Tci_293236</name>
</gene>
<dbReference type="InterPro" id="IPR041588">
    <property type="entry name" value="Integrase_H2C2"/>
</dbReference>
<proteinExistence type="predicted"/>
<protein>
    <submittedName>
        <fullName evidence="3">Putative reverse transcriptase domain-containing protein</fullName>
    </submittedName>
</protein>
<evidence type="ECO:0000313" key="3">
    <source>
        <dbReference type="EMBL" id="GEX21261.1"/>
    </source>
</evidence>
<keyword evidence="3" id="KW-0808">Transferase</keyword>
<feature type="domain" description="Integrase zinc-binding" evidence="1">
    <location>
        <begin position="103"/>
        <end position="148"/>
    </location>
</feature>
<sequence length="390" mass="46210">MRQRRWLEFLAYYDCEIRYHLGKANVVENALSWKERIKPLRVRALVITLYPKLPSQILEAQTKVIKEENIEDENIRGMDKAFKVRSDGTRCIKNQSWLPLFGDLRDLIMHEFHKLKYSINPGSDKMYQDLKKHYWWPNIKAIIVEYVDMSSSYLPQTDGQSERTIQTLEDMLRACAIDFKKGWERHLPLVEFSYSNTYYASIKKAPFEVLYGRKCRSPICWPEVGDVQLTGLEIIHETTKKIVQIQQRLQAAKDQQRSYADVRKQEKLNPWYIRPFKILKRVSPVAYTLELPEEHSNVHNTFYVFNLKKCLSDESLVIPIKELQLDDKLNYVEEPLEIMDQEVKQLKQSRIPIVKVRWNSKRGSEFTWEGEDQIHAKYPHLFPNITPTSN</sequence>
<comment type="caution">
    <text evidence="3">The sequence shown here is derived from an EMBL/GenBank/DDBJ whole genome shotgun (WGS) entry which is preliminary data.</text>
</comment>
<dbReference type="GO" id="GO:0003676">
    <property type="term" value="F:nucleic acid binding"/>
    <property type="evidence" value="ECO:0007669"/>
    <property type="project" value="InterPro"/>
</dbReference>
<name>A0A699H308_TANCI</name>
<evidence type="ECO:0000259" key="1">
    <source>
        <dbReference type="Pfam" id="PF17921"/>
    </source>
</evidence>
<dbReference type="InterPro" id="IPR056924">
    <property type="entry name" value="SH3_Tf2-1"/>
</dbReference>
<dbReference type="Gene3D" id="3.30.420.10">
    <property type="entry name" value="Ribonuclease H-like superfamily/Ribonuclease H"/>
    <property type="match status" value="1"/>
</dbReference>
<dbReference type="GO" id="GO:0003964">
    <property type="term" value="F:RNA-directed DNA polymerase activity"/>
    <property type="evidence" value="ECO:0007669"/>
    <property type="project" value="UniProtKB-KW"/>
</dbReference>
<dbReference type="SUPFAM" id="SSF53098">
    <property type="entry name" value="Ribonuclease H-like"/>
    <property type="match status" value="1"/>
</dbReference>
<keyword evidence="3" id="KW-0548">Nucleotidyltransferase</keyword>
<dbReference type="EMBL" id="BKCJ010095520">
    <property type="protein sequence ID" value="GEX21261.1"/>
    <property type="molecule type" value="Genomic_DNA"/>
</dbReference>
<dbReference type="PANTHER" id="PTHR45835:SF103">
    <property type="entry name" value="RNA-DIRECTED DNA POLYMERASE"/>
    <property type="match status" value="1"/>
</dbReference>
<accession>A0A699H308</accession>
<keyword evidence="3" id="KW-0695">RNA-directed DNA polymerase</keyword>
<dbReference type="InterPro" id="IPR012337">
    <property type="entry name" value="RNaseH-like_sf"/>
</dbReference>
<feature type="domain" description="Tf2-1-like SH3-like" evidence="2">
    <location>
        <begin position="262"/>
        <end position="310"/>
    </location>
</feature>